<evidence type="ECO:0000256" key="6">
    <source>
        <dbReference type="ARBA" id="ARBA00047422"/>
    </source>
</evidence>
<dbReference type="GO" id="GO:0009307">
    <property type="term" value="P:DNA restriction-modification system"/>
    <property type="evidence" value="ECO:0007669"/>
    <property type="project" value="UniProtKB-KW"/>
</dbReference>
<keyword evidence="10" id="KW-1185">Reference proteome</keyword>
<dbReference type="OrthoDB" id="9813719at2"/>
<comment type="similarity">
    <text evidence="7 8">Belongs to the class I-like SAM-binding methyltransferase superfamily. C5-methyltransferase family.</text>
</comment>
<dbReference type="PRINTS" id="PR00105">
    <property type="entry name" value="C5METTRFRASE"/>
</dbReference>
<evidence type="ECO:0000256" key="4">
    <source>
        <dbReference type="ARBA" id="ARBA00022691"/>
    </source>
</evidence>
<dbReference type="InterPro" id="IPR001525">
    <property type="entry name" value="C5_MeTfrase"/>
</dbReference>
<evidence type="ECO:0000256" key="5">
    <source>
        <dbReference type="ARBA" id="ARBA00022747"/>
    </source>
</evidence>
<dbReference type="PROSITE" id="PS51679">
    <property type="entry name" value="SAM_MT_C5"/>
    <property type="match status" value="1"/>
</dbReference>
<dbReference type="Pfam" id="PF00145">
    <property type="entry name" value="DNA_methylase"/>
    <property type="match status" value="1"/>
</dbReference>
<gene>
    <name evidence="9" type="primary">dcm</name>
    <name evidence="9" type="ORF">EJC49_19575</name>
</gene>
<dbReference type="AlphaFoldDB" id="A0A3R9YCT6"/>
<dbReference type="EMBL" id="RWKW01000082">
    <property type="protein sequence ID" value="RST84689.1"/>
    <property type="molecule type" value="Genomic_DNA"/>
</dbReference>
<keyword evidence="5" id="KW-0680">Restriction system</keyword>
<proteinExistence type="inferred from homology"/>
<evidence type="ECO:0000256" key="1">
    <source>
        <dbReference type="ARBA" id="ARBA00011975"/>
    </source>
</evidence>
<keyword evidence="2 7" id="KW-0489">Methyltransferase</keyword>
<sequence length="543" mass="60409">MNFHNTDALDAVEPRLPVVPEDTDVDTRLGKIARRIQVLQTRITKAHLEIAELVDAEAARLPERRMKRFLSAECGISSSEAKTYLSVRSSLLVDGAAETVVEHRLSFGVIRALAAADPSTRETALSRLAAGAPIYESSIGRIRRQLTEQNLDAEAKREIARRKALDAASRSLAARRIETFKGDFLPFARTLLDFYQGEMPDGVNMTFASWLEETAQYLKTAAAACVARFVDTFDTANLPAPWLYDFHGVPDEAVSLARALDALRDLMEGRFQDWDEEYNRPQDPEHDYLDRRIVESVVWLFEEVELPRRKAILPPTQRSHLLGEPSVRLASLEICAGAGGQAIGLHAAGFDAIGIYERDKSAVRTLNRNYPLGPVHQADVSAIDFRKYLGRVDLVAGGVPCQGHSSIGHQKGREDHRDLFLEAVRVVKEVQPRAFFFENVQGFNFTKNAAYRAELYDLFAGMGYDSKVFSFYAHDYGLAQARPRVAFIGFRDGVLDQFRMPPVLTPTPVSVGTALHDLVAANGWKGAAKWAETTAKIVSHRVV</sequence>
<dbReference type="EC" id="2.1.1.37" evidence="1"/>
<evidence type="ECO:0000313" key="9">
    <source>
        <dbReference type="EMBL" id="RST84689.1"/>
    </source>
</evidence>
<keyword evidence="4 7" id="KW-0949">S-adenosyl-L-methionine</keyword>
<evidence type="ECO:0000256" key="2">
    <source>
        <dbReference type="ARBA" id="ARBA00022603"/>
    </source>
</evidence>
<dbReference type="RefSeq" id="WP_126701623.1">
    <property type="nucleotide sequence ID" value="NZ_RWKW01000082.1"/>
</dbReference>
<organism evidence="9 10">
    <name type="scientific">Aquibium carbonis</name>
    <dbReference type="NCBI Taxonomy" id="2495581"/>
    <lineage>
        <taxon>Bacteria</taxon>
        <taxon>Pseudomonadati</taxon>
        <taxon>Pseudomonadota</taxon>
        <taxon>Alphaproteobacteria</taxon>
        <taxon>Hyphomicrobiales</taxon>
        <taxon>Phyllobacteriaceae</taxon>
        <taxon>Aquibium</taxon>
    </lineage>
</organism>
<name>A0A3R9YCT6_9HYPH</name>
<comment type="caution">
    <text evidence="9">The sequence shown here is derived from an EMBL/GenBank/DDBJ whole genome shotgun (WGS) entry which is preliminary data.</text>
</comment>
<dbReference type="GO" id="GO:0003886">
    <property type="term" value="F:DNA (cytosine-5-)-methyltransferase activity"/>
    <property type="evidence" value="ECO:0007669"/>
    <property type="project" value="UniProtKB-EC"/>
</dbReference>
<evidence type="ECO:0000313" key="10">
    <source>
        <dbReference type="Proteomes" id="UP000278398"/>
    </source>
</evidence>
<dbReference type="InterPro" id="IPR050390">
    <property type="entry name" value="C5-Methyltransferase"/>
</dbReference>
<dbReference type="Proteomes" id="UP000278398">
    <property type="component" value="Unassembled WGS sequence"/>
</dbReference>
<reference evidence="9 10" key="1">
    <citation type="submission" date="2018-12" db="EMBL/GenBank/DDBJ databases">
        <title>Mesorhizobium carbonis sp. nov., isolated from coal mine water.</title>
        <authorList>
            <person name="Xin W."/>
            <person name="Xu Z."/>
            <person name="Xiang F."/>
            <person name="Zhang J."/>
            <person name="Xi L."/>
            <person name="Liu J."/>
        </authorList>
    </citation>
    <scope>NUCLEOTIDE SEQUENCE [LARGE SCALE GENOMIC DNA]</scope>
    <source>
        <strain evidence="9 10">B2.3</strain>
    </source>
</reference>
<dbReference type="InterPro" id="IPR029063">
    <property type="entry name" value="SAM-dependent_MTases_sf"/>
</dbReference>
<protein>
    <recommendedName>
        <fullName evidence="1">DNA (cytosine-5-)-methyltransferase</fullName>
        <ecNumber evidence="1">2.1.1.37</ecNumber>
    </recommendedName>
</protein>
<evidence type="ECO:0000256" key="7">
    <source>
        <dbReference type="PROSITE-ProRule" id="PRU01016"/>
    </source>
</evidence>
<dbReference type="PANTHER" id="PTHR10629:SF52">
    <property type="entry name" value="DNA (CYTOSINE-5)-METHYLTRANSFERASE 1"/>
    <property type="match status" value="1"/>
</dbReference>
<comment type="catalytic activity">
    <reaction evidence="6">
        <text>a 2'-deoxycytidine in DNA + S-adenosyl-L-methionine = a 5-methyl-2'-deoxycytidine in DNA + S-adenosyl-L-homocysteine + H(+)</text>
        <dbReference type="Rhea" id="RHEA:13681"/>
        <dbReference type="Rhea" id="RHEA-COMP:11369"/>
        <dbReference type="Rhea" id="RHEA-COMP:11370"/>
        <dbReference type="ChEBI" id="CHEBI:15378"/>
        <dbReference type="ChEBI" id="CHEBI:57856"/>
        <dbReference type="ChEBI" id="CHEBI:59789"/>
        <dbReference type="ChEBI" id="CHEBI:85452"/>
        <dbReference type="ChEBI" id="CHEBI:85454"/>
        <dbReference type="EC" id="2.1.1.37"/>
    </reaction>
</comment>
<dbReference type="PANTHER" id="PTHR10629">
    <property type="entry name" value="CYTOSINE-SPECIFIC METHYLTRANSFERASE"/>
    <property type="match status" value="1"/>
</dbReference>
<dbReference type="Gene3D" id="3.40.50.150">
    <property type="entry name" value="Vaccinia Virus protein VP39"/>
    <property type="match status" value="1"/>
</dbReference>
<evidence type="ECO:0000256" key="8">
    <source>
        <dbReference type="RuleBase" id="RU000416"/>
    </source>
</evidence>
<accession>A0A3R9YCT6</accession>
<feature type="active site" evidence="7">
    <location>
        <position position="401"/>
    </location>
</feature>
<dbReference type="SUPFAM" id="SSF53335">
    <property type="entry name" value="S-adenosyl-L-methionine-dependent methyltransferases"/>
    <property type="match status" value="1"/>
</dbReference>
<dbReference type="NCBIfam" id="TIGR00675">
    <property type="entry name" value="dcm"/>
    <property type="match status" value="1"/>
</dbReference>
<dbReference type="GO" id="GO:0032259">
    <property type="term" value="P:methylation"/>
    <property type="evidence" value="ECO:0007669"/>
    <property type="project" value="UniProtKB-KW"/>
</dbReference>
<keyword evidence="3 7" id="KW-0808">Transferase</keyword>
<evidence type="ECO:0000256" key="3">
    <source>
        <dbReference type="ARBA" id="ARBA00022679"/>
    </source>
</evidence>